<feature type="region of interest" description="Disordered" evidence="2">
    <location>
        <begin position="1"/>
        <end position="33"/>
    </location>
</feature>
<gene>
    <name evidence="3" type="ORF">CYMTET_28868</name>
</gene>
<dbReference type="AlphaFoldDB" id="A0AAE0KVR2"/>
<sequence length="529" mass="59314">MDSEDQEALQDARSRHQPSSQERGSSCNPRDAHPLVEYEMLSDMLTRALEEVETLRGKDKKVAALVEEKMDLRDEMLQILNRSRIVIAEKEYLLASQQVKLTEAQKMTAILKRKLEYAEGNAEEIESANRLLKTDLAQIKSLREVEQVRNSNALRRAGQEEKDKAGDISHFQKEAFRLQNELSAAQDAMTSLEDRSAAEHASSEHRIAFLEESLRAEKALSEQQKSTDRQQLLAHVASSRATIAELENELGALKHSSKNTTAALQASFSKERVELQHEIAALKQESEKQRDSFQSSLATEKSSWQVRVVSLKQELDSKMTALQVGYEHEKSALERDFNLRNEASKQDLAALERTLSEENVKLQSQLKEGGSREASLLQANEALKQELQETKSLREQLQAEGDSLRDELESTAVAQRRAQQKVSACCIPGRALALAALPERMLGAGLPEVCEEEAVLEAELERVRSELESKTHSWQERQRSAERQEGEIQARLPLNPPPGRMTPDDIGGAYSATLVVLRATFQLKCADLA</sequence>
<feature type="coiled-coil region" evidence="1">
    <location>
        <begin position="341"/>
        <end position="407"/>
    </location>
</feature>
<evidence type="ECO:0000313" key="3">
    <source>
        <dbReference type="EMBL" id="KAK3262264.1"/>
    </source>
</evidence>
<feature type="compositionally biased region" description="Polar residues" evidence="2">
    <location>
        <begin position="17"/>
        <end position="28"/>
    </location>
</feature>
<evidence type="ECO:0000313" key="4">
    <source>
        <dbReference type="Proteomes" id="UP001190700"/>
    </source>
</evidence>
<feature type="coiled-coil region" evidence="1">
    <location>
        <begin position="55"/>
        <end position="82"/>
    </location>
</feature>
<reference evidence="3 4" key="1">
    <citation type="journal article" date="2015" name="Genome Biol. Evol.">
        <title>Comparative Genomics of a Bacterivorous Green Alga Reveals Evolutionary Causalities and Consequences of Phago-Mixotrophic Mode of Nutrition.</title>
        <authorList>
            <person name="Burns J.A."/>
            <person name="Paasch A."/>
            <person name="Narechania A."/>
            <person name="Kim E."/>
        </authorList>
    </citation>
    <scope>NUCLEOTIDE SEQUENCE [LARGE SCALE GENOMIC DNA]</scope>
    <source>
        <strain evidence="3 4">PLY_AMNH</strain>
    </source>
</reference>
<keyword evidence="1" id="KW-0175">Coiled coil</keyword>
<accession>A0AAE0KVR2</accession>
<organism evidence="3 4">
    <name type="scientific">Cymbomonas tetramitiformis</name>
    <dbReference type="NCBI Taxonomy" id="36881"/>
    <lineage>
        <taxon>Eukaryota</taxon>
        <taxon>Viridiplantae</taxon>
        <taxon>Chlorophyta</taxon>
        <taxon>Pyramimonadophyceae</taxon>
        <taxon>Pyramimonadales</taxon>
        <taxon>Pyramimonadaceae</taxon>
        <taxon>Cymbomonas</taxon>
    </lineage>
</organism>
<dbReference type="Proteomes" id="UP001190700">
    <property type="component" value="Unassembled WGS sequence"/>
</dbReference>
<evidence type="ECO:0000256" key="2">
    <source>
        <dbReference type="SAM" id="MobiDB-lite"/>
    </source>
</evidence>
<dbReference type="EMBL" id="LGRX02016347">
    <property type="protein sequence ID" value="KAK3262264.1"/>
    <property type="molecule type" value="Genomic_DNA"/>
</dbReference>
<protein>
    <submittedName>
        <fullName evidence="3">Uncharacterized protein</fullName>
    </submittedName>
</protein>
<feature type="region of interest" description="Disordered" evidence="2">
    <location>
        <begin position="466"/>
        <end position="499"/>
    </location>
</feature>
<feature type="compositionally biased region" description="Basic and acidic residues" evidence="2">
    <location>
        <begin position="466"/>
        <end position="488"/>
    </location>
</feature>
<feature type="coiled-coil region" evidence="1">
    <location>
        <begin position="229"/>
        <end position="292"/>
    </location>
</feature>
<feature type="coiled-coil region" evidence="1">
    <location>
        <begin position="168"/>
        <end position="195"/>
    </location>
</feature>
<evidence type="ECO:0000256" key="1">
    <source>
        <dbReference type="SAM" id="Coils"/>
    </source>
</evidence>
<proteinExistence type="predicted"/>
<keyword evidence="4" id="KW-1185">Reference proteome</keyword>
<comment type="caution">
    <text evidence="3">The sequence shown here is derived from an EMBL/GenBank/DDBJ whole genome shotgun (WGS) entry which is preliminary data.</text>
</comment>
<name>A0AAE0KVR2_9CHLO</name>